<name>A0ABU2LEM0_9ACTN</name>
<keyword evidence="2" id="KW-1185">Reference proteome</keyword>
<accession>A0ABU2LEM0</accession>
<sequence>MAGESGHEVATELAARCDGEPGPVIGELLGERWLYFVLPPGTVASYGWPSLAQVYAAPPVDTVTWMGVPALSGDTWPLFWFARPTLERPFVEARMLHQIVREVAGRDA</sequence>
<gene>
    <name evidence="1" type="ORF">RM780_24210</name>
</gene>
<protein>
    <recommendedName>
        <fullName evidence="3">DUF302 domain-containing protein</fullName>
    </recommendedName>
</protein>
<comment type="caution">
    <text evidence="1">The sequence shown here is derived from an EMBL/GenBank/DDBJ whole genome shotgun (WGS) entry which is preliminary data.</text>
</comment>
<dbReference type="EMBL" id="JAVREN010000053">
    <property type="protein sequence ID" value="MDT0310034.1"/>
    <property type="molecule type" value="Genomic_DNA"/>
</dbReference>
<evidence type="ECO:0008006" key="3">
    <source>
        <dbReference type="Google" id="ProtNLM"/>
    </source>
</evidence>
<proteinExistence type="predicted"/>
<dbReference type="RefSeq" id="WP_311633007.1">
    <property type="nucleotide sequence ID" value="NZ_JAVREN010000053.1"/>
</dbReference>
<evidence type="ECO:0000313" key="1">
    <source>
        <dbReference type="EMBL" id="MDT0310034.1"/>
    </source>
</evidence>
<dbReference type="Proteomes" id="UP001183388">
    <property type="component" value="Unassembled WGS sequence"/>
</dbReference>
<evidence type="ECO:0000313" key="2">
    <source>
        <dbReference type="Proteomes" id="UP001183388"/>
    </source>
</evidence>
<reference evidence="2" key="1">
    <citation type="submission" date="2023-07" db="EMBL/GenBank/DDBJ databases">
        <title>30 novel species of actinomycetes from the DSMZ collection.</title>
        <authorList>
            <person name="Nouioui I."/>
        </authorList>
    </citation>
    <scope>NUCLEOTIDE SEQUENCE [LARGE SCALE GENOMIC DNA]</scope>
    <source>
        <strain evidence="2">DSM 44917</strain>
    </source>
</reference>
<organism evidence="1 2">
    <name type="scientific">Streptomyces boetiae</name>
    <dbReference type="NCBI Taxonomy" id="3075541"/>
    <lineage>
        <taxon>Bacteria</taxon>
        <taxon>Bacillati</taxon>
        <taxon>Actinomycetota</taxon>
        <taxon>Actinomycetes</taxon>
        <taxon>Kitasatosporales</taxon>
        <taxon>Streptomycetaceae</taxon>
        <taxon>Streptomyces</taxon>
    </lineage>
</organism>